<evidence type="ECO:0000256" key="4">
    <source>
        <dbReference type="ARBA" id="ARBA00022475"/>
    </source>
</evidence>
<dbReference type="GO" id="GO:0005886">
    <property type="term" value="C:plasma membrane"/>
    <property type="evidence" value="ECO:0007669"/>
    <property type="project" value="UniProtKB-SubCell"/>
</dbReference>
<dbReference type="PIRSF" id="PIRSF006603">
    <property type="entry name" value="DinF"/>
    <property type="match status" value="1"/>
</dbReference>
<keyword evidence="4" id="KW-1003">Cell membrane</keyword>
<feature type="transmembrane region" description="Helical" evidence="10">
    <location>
        <begin position="316"/>
        <end position="337"/>
    </location>
</feature>
<dbReference type="eggNOG" id="COG0534">
    <property type="taxonomic scope" value="Bacteria"/>
</dbReference>
<dbReference type="GO" id="GO:0006811">
    <property type="term" value="P:monoatomic ion transport"/>
    <property type="evidence" value="ECO:0007669"/>
    <property type="project" value="UniProtKB-KW"/>
</dbReference>
<evidence type="ECO:0000256" key="9">
    <source>
        <dbReference type="ARBA" id="ARBA00031636"/>
    </source>
</evidence>
<protein>
    <recommendedName>
        <fullName evidence="9">Multidrug-efflux transporter</fullName>
    </recommendedName>
</protein>
<dbReference type="InterPro" id="IPR050222">
    <property type="entry name" value="MATE_MdtK"/>
</dbReference>
<feature type="transmembrane region" description="Helical" evidence="10">
    <location>
        <begin position="128"/>
        <end position="148"/>
    </location>
</feature>
<dbReference type="OrthoDB" id="9776324at2"/>
<evidence type="ECO:0000256" key="8">
    <source>
        <dbReference type="ARBA" id="ARBA00023136"/>
    </source>
</evidence>
<evidence type="ECO:0000256" key="6">
    <source>
        <dbReference type="ARBA" id="ARBA00022989"/>
    </source>
</evidence>
<comment type="subcellular location">
    <subcellularLocation>
        <location evidence="1">Cell membrane</location>
        <topology evidence="1">Multi-pass membrane protein</topology>
    </subcellularLocation>
</comment>
<dbReference type="PANTHER" id="PTHR43298:SF2">
    <property type="entry name" value="FMN_FAD EXPORTER YEEO-RELATED"/>
    <property type="match status" value="1"/>
</dbReference>
<feature type="transmembrane region" description="Helical" evidence="10">
    <location>
        <begin position="194"/>
        <end position="213"/>
    </location>
</feature>
<dbReference type="RefSeq" id="WP_008871100.1">
    <property type="nucleotide sequence ID" value="NZ_ACJN02000003.1"/>
</dbReference>
<evidence type="ECO:0000313" key="12">
    <source>
        <dbReference type="Proteomes" id="UP000005496"/>
    </source>
</evidence>
<keyword evidence="6 10" id="KW-1133">Transmembrane helix</keyword>
<sequence length="459" mass="50522">MPEKGSYRTIWTLAWPQLLMMFFHFLIGFVDVWVAGRLGREVQASMGMITQALFFFLVVAIALANGSVAAISQSWGAGLMLRVKRYIGLGLEIGVCLGFVFLAAGLLLKDVLLDLLQLSDEVLPVAGYILQVFLYILPGYYLLIICNAMFRAQQKVMIPLYSMMIVTVVNTFGDFALGLGWWGFPMLGYKGLAWTTFGAVLCGVLFNLFILYRQGFLKRASFAPWRWIKRAWPYLFKVAWPAGLVQVVWHSAYLVLFAITAALPVGSVVALAGMSAGLRVESLLFLPGVAFNFTASILVGNCLGRGDVQGAKKIGYQVMLVALVSVSLLTIAMWQVIEPVAGFVAPDPEVSREAVNYLQYNMAAIPFLLVAMVLGGALTGAGATLYQMFGMGAASWLIRIPLAYILGHLVIQEATGVWMAMFISMVFQAGIMLYLYQFTNWANFAQKKGKRKHSGGPQW</sequence>
<dbReference type="Pfam" id="PF01554">
    <property type="entry name" value="MatE"/>
    <property type="match status" value="2"/>
</dbReference>
<dbReference type="EMBL" id="ACJN02000003">
    <property type="protein sequence ID" value="EFI33751.1"/>
    <property type="molecule type" value="Genomic_DNA"/>
</dbReference>
<evidence type="ECO:0000313" key="11">
    <source>
        <dbReference type="EMBL" id="EFI33751.1"/>
    </source>
</evidence>
<gene>
    <name evidence="11" type="ORF">Dthio_PD1090</name>
</gene>
<evidence type="ECO:0000256" key="3">
    <source>
        <dbReference type="ARBA" id="ARBA00022449"/>
    </source>
</evidence>
<keyword evidence="7" id="KW-0406">Ion transport</keyword>
<name>D6SST5_9BACT</name>
<dbReference type="InterPro" id="IPR048279">
    <property type="entry name" value="MdtK-like"/>
</dbReference>
<keyword evidence="5 10" id="KW-0812">Transmembrane</keyword>
<feature type="transmembrane region" description="Helical" evidence="10">
    <location>
        <begin position="283"/>
        <end position="304"/>
    </location>
</feature>
<keyword evidence="2" id="KW-0813">Transport</keyword>
<feature type="transmembrane region" description="Helical" evidence="10">
    <location>
        <begin position="234"/>
        <end position="263"/>
    </location>
</feature>
<keyword evidence="12" id="KW-1185">Reference proteome</keyword>
<evidence type="ECO:0000256" key="7">
    <source>
        <dbReference type="ARBA" id="ARBA00023065"/>
    </source>
</evidence>
<dbReference type="AlphaFoldDB" id="D6SST5"/>
<dbReference type="GO" id="GO:0015297">
    <property type="term" value="F:antiporter activity"/>
    <property type="evidence" value="ECO:0007669"/>
    <property type="project" value="UniProtKB-KW"/>
</dbReference>
<feature type="transmembrane region" description="Helical" evidence="10">
    <location>
        <begin position="86"/>
        <end position="108"/>
    </location>
</feature>
<dbReference type="CDD" id="cd13137">
    <property type="entry name" value="MATE_NorM_like"/>
    <property type="match status" value="1"/>
</dbReference>
<dbReference type="GO" id="GO:0042910">
    <property type="term" value="F:xenobiotic transmembrane transporter activity"/>
    <property type="evidence" value="ECO:0007669"/>
    <property type="project" value="InterPro"/>
</dbReference>
<dbReference type="NCBIfam" id="TIGR00797">
    <property type="entry name" value="matE"/>
    <property type="match status" value="1"/>
</dbReference>
<feature type="transmembrane region" description="Helical" evidence="10">
    <location>
        <begin position="160"/>
        <end position="182"/>
    </location>
</feature>
<feature type="transmembrane region" description="Helical" evidence="10">
    <location>
        <begin position="46"/>
        <end position="65"/>
    </location>
</feature>
<dbReference type="Proteomes" id="UP000005496">
    <property type="component" value="Unassembled WGS sequence"/>
</dbReference>
<feature type="transmembrane region" description="Helical" evidence="10">
    <location>
        <begin position="357"/>
        <end position="381"/>
    </location>
</feature>
<accession>D6SST5</accession>
<evidence type="ECO:0000256" key="2">
    <source>
        <dbReference type="ARBA" id="ARBA00022448"/>
    </source>
</evidence>
<keyword evidence="8 10" id="KW-0472">Membrane</keyword>
<reference evidence="11" key="1">
    <citation type="submission" date="2010-05" db="EMBL/GenBank/DDBJ databases">
        <title>The draft genome of Desulfonatronospira thiodismutans ASO3-1.</title>
        <authorList>
            <consortium name="US DOE Joint Genome Institute (JGI-PGF)"/>
            <person name="Lucas S."/>
            <person name="Copeland A."/>
            <person name="Lapidus A."/>
            <person name="Cheng J.-F."/>
            <person name="Bruce D."/>
            <person name="Goodwin L."/>
            <person name="Pitluck S."/>
            <person name="Chertkov O."/>
            <person name="Brettin T."/>
            <person name="Detter J.C."/>
            <person name="Han C."/>
            <person name="Land M.L."/>
            <person name="Hauser L."/>
            <person name="Kyrpides N."/>
            <person name="Mikhailova N."/>
            <person name="Muyzer G."/>
            <person name="Woyke T."/>
        </authorList>
    </citation>
    <scope>NUCLEOTIDE SEQUENCE [LARGE SCALE GENOMIC DNA]</scope>
    <source>
        <strain evidence="11">ASO3-1</strain>
    </source>
</reference>
<keyword evidence="3" id="KW-0050">Antiport</keyword>
<dbReference type="InterPro" id="IPR002528">
    <property type="entry name" value="MATE_fam"/>
</dbReference>
<organism evidence="11 12">
    <name type="scientific">Desulfonatronospira thiodismutans ASO3-1</name>
    <dbReference type="NCBI Taxonomy" id="555779"/>
    <lineage>
        <taxon>Bacteria</taxon>
        <taxon>Pseudomonadati</taxon>
        <taxon>Thermodesulfobacteriota</taxon>
        <taxon>Desulfovibrionia</taxon>
        <taxon>Desulfovibrionales</taxon>
        <taxon>Desulfonatronovibrionaceae</taxon>
        <taxon>Desulfonatronospira</taxon>
    </lineage>
</organism>
<dbReference type="PANTHER" id="PTHR43298">
    <property type="entry name" value="MULTIDRUG RESISTANCE PROTEIN NORM-RELATED"/>
    <property type="match status" value="1"/>
</dbReference>
<feature type="transmembrane region" description="Helical" evidence="10">
    <location>
        <begin position="12"/>
        <end position="34"/>
    </location>
</feature>
<feature type="transmembrane region" description="Helical" evidence="10">
    <location>
        <begin position="417"/>
        <end position="436"/>
    </location>
</feature>
<feature type="transmembrane region" description="Helical" evidence="10">
    <location>
        <begin position="393"/>
        <end position="411"/>
    </location>
</feature>
<evidence type="ECO:0000256" key="5">
    <source>
        <dbReference type="ARBA" id="ARBA00022692"/>
    </source>
</evidence>
<evidence type="ECO:0000256" key="1">
    <source>
        <dbReference type="ARBA" id="ARBA00004651"/>
    </source>
</evidence>
<proteinExistence type="predicted"/>
<comment type="caution">
    <text evidence="11">The sequence shown here is derived from an EMBL/GenBank/DDBJ whole genome shotgun (WGS) entry which is preliminary data.</text>
</comment>
<evidence type="ECO:0000256" key="10">
    <source>
        <dbReference type="SAM" id="Phobius"/>
    </source>
</evidence>